<protein>
    <recommendedName>
        <fullName evidence="2">VRR-NUC domain containing protein</fullName>
    </recommendedName>
</protein>
<dbReference type="InterPro" id="IPR011856">
    <property type="entry name" value="tRNA_endonuc-like_dom_sf"/>
</dbReference>
<dbReference type="EMBL" id="LR796899">
    <property type="protein sequence ID" value="CAB4173099.1"/>
    <property type="molecule type" value="Genomic_DNA"/>
</dbReference>
<gene>
    <name evidence="1" type="ORF">UFOVP953_30</name>
</gene>
<proteinExistence type="predicted"/>
<dbReference type="InterPro" id="IPR011335">
    <property type="entry name" value="Restrct_endonuc-II-like"/>
</dbReference>
<dbReference type="GO" id="GO:0003676">
    <property type="term" value="F:nucleic acid binding"/>
    <property type="evidence" value="ECO:0007669"/>
    <property type="project" value="InterPro"/>
</dbReference>
<dbReference type="Gene3D" id="3.40.1350.10">
    <property type="match status" value="1"/>
</dbReference>
<accession>A0A6J5PMM2</accession>
<sequence length="107" mass="11833">MRRAAKVDSNHALIVEHFRARGCSVLSLAAMGKGVPDLLVAKQGVTWLVEVKQPKGKQNLLQEEWAEKWTGCWSVVRDEAGVENLVLVMQNQAARMAETDLKFSASV</sequence>
<name>A0A6J5PMM2_9CAUD</name>
<dbReference type="SUPFAM" id="SSF52980">
    <property type="entry name" value="Restriction endonuclease-like"/>
    <property type="match status" value="1"/>
</dbReference>
<evidence type="ECO:0008006" key="2">
    <source>
        <dbReference type="Google" id="ProtNLM"/>
    </source>
</evidence>
<reference evidence="1" key="1">
    <citation type="submission" date="2020-05" db="EMBL/GenBank/DDBJ databases">
        <authorList>
            <person name="Chiriac C."/>
            <person name="Salcher M."/>
            <person name="Ghai R."/>
            <person name="Kavagutti S V."/>
        </authorList>
    </citation>
    <scope>NUCLEOTIDE SEQUENCE</scope>
</reference>
<evidence type="ECO:0000313" key="1">
    <source>
        <dbReference type="EMBL" id="CAB4173099.1"/>
    </source>
</evidence>
<organism evidence="1">
    <name type="scientific">uncultured Caudovirales phage</name>
    <dbReference type="NCBI Taxonomy" id="2100421"/>
    <lineage>
        <taxon>Viruses</taxon>
        <taxon>Duplodnaviria</taxon>
        <taxon>Heunggongvirae</taxon>
        <taxon>Uroviricota</taxon>
        <taxon>Caudoviricetes</taxon>
        <taxon>Peduoviridae</taxon>
        <taxon>Maltschvirus</taxon>
        <taxon>Maltschvirus maltsch</taxon>
    </lineage>
</organism>